<dbReference type="Proteomes" id="UP000784294">
    <property type="component" value="Unassembled WGS sequence"/>
</dbReference>
<protein>
    <recommendedName>
        <fullName evidence="1">DUF3668 domain-containing protein</fullName>
    </recommendedName>
</protein>
<dbReference type="AlphaFoldDB" id="A0A3S5CRV0"/>
<gene>
    <name evidence="2" type="ORF">PXEA_LOCUS24754</name>
</gene>
<comment type="caution">
    <text evidence="2">The sequence shown here is derived from an EMBL/GenBank/DDBJ whole genome shotgun (WGS) entry which is preliminary data.</text>
</comment>
<evidence type="ECO:0000313" key="2">
    <source>
        <dbReference type="EMBL" id="VEL31314.1"/>
    </source>
</evidence>
<organism evidence="2 3">
    <name type="scientific">Protopolystoma xenopodis</name>
    <dbReference type="NCBI Taxonomy" id="117903"/>
    <lineage>
        <taxon>Eukaryota</taxon>
        <taxon>Metazoa</taxon>
        <taxon>Spiralia</taxon>
        <taxon>Lophotrochozoa</taxon>
        <taxon>Platyhelminthes</taxon>
        <taxon>Monogenea</taxon>
        <taxon>Polyopisthocotylea</taxon>
        <taxon>Polystomatidea</taxon>
        <taxon>Polystomatidae</taxon>
        <taxon>Protopolystoma</taxon>
    </lineage>
</organism>
<proteinExistence type="predicted"/>
<keyword evidence="3" id="KW-1185">Reference proteome</keyword>
<sequence length="85" mass="9491">MQNDMPSYYLIGPLRFAQDMFVFSICLWHADFLTGLIPTDQALPAAGHSGFYFAYNMMGTIVTSPPFGDLVHADFPAERSSVIIR</sequence>
<reference evidence="2" key="1">
    <citation type="submission" date="2018-11" db="EMBL/GenBank/DDBJ databases">
        <authorList>
            <consortium name="Pathogen Informatics"/>
        </authorList>
    </citation>
    <scope>NUCLEOTIDE SEQUENCE</scope>
</reference>
<dbReference type="InterPro" id="IPR022136">
    <property type="entry name" value="DUF3668"/>
</dbReference>
<dbReference type="EMBL" id="CAAALY010121018">
    <property type="protein sequence ID" value="VEL31314.1"/>
    <property type="molecule type" value="Genomic_DNA"/>
</dbReference>
<dbReference type="Pfam" id="PF12416">
    <property type="entry name" value="DUF3668"/>
    <property type="match status" value="1"/>
</dbReference>
<evidence type="ECO:0000313" key="3">
    <source>
        <dbReference type="Proteomes" id="UP000784294"/>
    </source>
</evidence>
<name>A0A3S5CRV0_9PLAT</name>
<evidence type="ECO:0000259" key="1">
    <source>
        <dbReference type="Pfam" id="PF12416"/>
    </source>
</evidence>
<accession>A0A3S5CRV0</accession>
<feature type="domain" description="DUF3668" evidence="1">
    <location>
        <begin position="7"/>
        <end position="85"/>
    </location>
</feature>